<dbReference type="InterPro" id="IPR051532">
    <property type="entry name" value="Ester_Hydrolysis_Enzymes"/>
</dbReference>
<dbReference type="SUPFAM" id="SSF52266">
    <property type="entry name" value="SGNH hydrolase"/>
    <property type="match status" value="1"/>
</dbReference>
<dbReference type="Proteomes" id="UP000297871">
    <property type="component" value="Unassembled WGS sequence"/>
</dbReference>
<dbReference type="GO" id="GO:0004622">
    <property type="term" value="F:phosphatidylcholine lysophospholipase activity"/>
    <property type="evidence" value="ECO:0007669"/>
    <property type="project" value="TreeGrafter"/>
</dbReference>
<dbReference type="PANTHER" id="PTHR30383:SF5">
    <property type="entry name" value="SGNH HYDROLASE-TYPE ESTERASE DOMAIN-CONTAINING PROTEIN"/>
    <property type="match status" value="1"/>
</dbReference>
<dbReference type="PANTHER" id="PTHR30383">
    <property type="entry name" value="THIOESTERASE 1/PROTEASE 1/LYSOPHOSPHOLIPASE L1"/>
    <property type="match status" value="1"/>
</dbReference>
<proteinExistence type="predicted"/>
<dbReference type="OrthoDB" id="468550at2"/>
<accession>A0A4R9J4G2</accession>
<evidence type="ECO:0000259" key="2">
    <source>
        <dbReference type="Pfam" id="PF13472"/>
    </source>
</evidence>
<dbReference type="InterPro" id="IPR036514">
    <property type="entry name" value="SGNH_hydro_sf"/>
</dbReference>
<organism evidence="3 4">
    <name type="scientific">Leptospira koniambonensis</name>
    <dbReference type="NCBI Taxonomy" id="2484950"/>
    <lineage>
        <taxon>Bacteria</taxon>
        <taxon>Pseudomonadati</taxon>
        <taxon>Spirochaetota</taxon>
        <taxon>Spirochaetia</taxon>
        <taxon>Leptospirales</taxon>
        <taxon>Leptospiraceae</taxon>
        <taxon>Leptospira</taxon>
    </lineage>
</organism>
<keyword evidence="4" id="KW-1185">Reference proteome</keyword>
<dbReference type="EMBL" id="RQFY01000007">
    <property type="protein sequence ID" value="TGL31514.1"/>
    <property type="molecule type" value="Genomic_DNA"/>
</dbReference>
<comment type="caution">
    <text evidence="3">The sequence shown here is derived from an EMBL/GenBank/DDBJ whole genome shotgun (WGS) entry which is preliminary data.</text>
</comment>
<dbReference type="AlphaFoldDB" id="A0A4R9J4G2"/>
<keyword evidence="3" id="KW-0378">Hydrolase</keyword>
<reference evidence="3" key="1">
    <citation type="journal article" date="2019" name="PLoS Negl. Trop. Dis.">
        <title>Revisiting the worldwide diversity of Leptospira species in the environment.</title>
        <authorList>
            <person name="Vincent A.T."/>
            <person name="Schiettekatte O."/>
            <person name="Bourhy P."/>
            <person name="Veyrier F.J."/>
            <person name="Picardeau M."/>
        </authorList>
    </citation>
    <scope>NUCLEOTIDE SEQUENCE [LARGE SCALE GENOMIC DNA]</scope>
    <source>
        <strain evidence="3">201800265</strain>
    </source>
</reference>
<sequence length="322" mass="35786">MKKSIIWTFIIISLLFSTIISAQPAPYKLTNPILIRPFGDSITYGIGFTNDWQCPMYEIFQYVCMPPGTKGGGYRGWMTLLSLNGDGIVFTTEGYQSGGSYFQQWLTNTQTHDGYPGWTVEDLTPIAARASFANITLVHAGTNDMWPILEIQNPTDAQINQLATTTGQNLFNMLQTLLNSNPKTYIFVAQIIKTAPPLVGYETVNKVIFKYNNYIASNWINLPPASRARMTLVDMHSTLQPGQDYSNDGIHPSANGYLKIACSWIRAIKAQPANQESPCDGITTGKTEKQLTPSQEEIKQMTPPKEILQQLLKGKSGMKKGN</sequence>
<feature type="region of interest" description="Disordered" evidence="1">
    <location>
        <begin position="275"/>
        <end position="303"/>
    </location>
</feature>
<dbReference type="InterPro" id="IPR013830">
    <property type="entry name" value="SGNH_hydro"/>
</dbReference>
<protein>
    <submittedName>
        <fullName evidence="3">Hydrolase</fullName>
    </submittedName>
</protein>
<evidence type="ECO:0000256" key="1">
    <source>
        <dbReference type="SAM" id="MobiDB-lite"/>
    </source>
</evidence>
<name>A0A4R9J4G2_9LEPT</name>
<dbReference type="Gene3D" id="3.40.50.1110">
    <property type="entry name" value="SGNH hydrolase"/>
    <property type="match status" value="1"/>
</dbReference>
<evidence type="ECO:0000313" key="3">
    <source>
        <dbReference type="EMBL" id="TGL31514.1"/>
    </source>
</evidence>
<gene>
    <name evidence="3" type="ORF">EHQ52_16410</name>
</gene>
<dbReference type="Pfam" id="PF13472">
    <property type="entry name" value="Lipase_GDSL_2"/>
    <property type="match status" value="1"/>
</dbReference>
<dbReference type="RefSeq" id="WP_135616257.1">
    <property type="nucleotide sequence ID" value="NZ_RQFY01000007.1"/>
</dbReference>
<evidence type="ECO:0000313" key="4">
    <source>
        <dbReference type="Proteomes" id="UP000297871"/>
    </source>
</evidence>
<feature type="domain" description="SGNH hydrolase-type esterase" evidence="2">
    <location>
        <begin position="38"/>
        <end position="257"/>
    </location>
</feature>